<feature type="region of interest" description="Disordered" evidence="1">
    <location>
        <begin position="49"/>
        <end position="92"/>
    </location>
</feature>
<name>A0AAN6XTR9_9PEZI</name>
<keyword evidence="3" id="KW-1185">Reference proteome</keyword>
<feature type="region of interest" description="Disordered" evidence="1">
    <location>
        <begin position="1"/>
        <end position="35"/>
    </location>
</feature>
<sequence length="391" mass="43492">MTPQMSTENRPRTRQRKSKPAPVLEIPDIEENAAERKRLLNVLAQRRYRQRKRELRRDTASTSPSDNLSRHAHNAALPSESNSADDGTTSAASTEQYIDQAMHGRQFVHLGSDNGNMDSLLKAVESLPIDMANFMTDPQGSHSAPDINNDLLAAFDPPNPLFDTLYNTTPVTTPSLTHSPDSDPTSNSLVAACESFPDSYLLPMPELTLLRALLRIAVRLNAHAVWDMAANSPFNSSPDISWTCDLPAAWKPTPLQITTPHHPLIDLLPWPSVRDKMLSMLTLPSSSTTSCRAAELLSRGDVQHHQAEEGLPKPAVLQDCEDGVPPLVGFIYDMEDGAGGIRIWGDNPYQGDNWEVGQVVFQRWWFLFDRPVVERSNYLRRLRGADVLQCG</sequence>
<accession>A0AAN6XTR9</accession>
<evidence type="ECO:0000313" key="3">
    <source>
        <dbReference type="Proteomes" id="UP001301769"/>
    </source>
</evidence>
<dbReference type="PANTHER" id="PTHR38116">
    <property type="entry name" value="CHROMOSOME 7, WHOLE GENOME SHOTGUN SEQUENCE"/>
    <property type="match status" value="1"/>
</dbReference>
<dbReference type="EMBL" id="MU858356">
    <property type="protein sequence ID" value="KAK4206748.1"/>
    <property type="molecule type" value="Genomic_DNA"/>
</dbReference>
<comment type="caution">
    <text evidence="2">The sequence shown here is derived from an EMBL/GenBank/DDBJ whole genome shotgun (WGS) entry which is preliminary data.</text>
</comment>
<protein>
    <recommendedName>
        <fullName evidence="4">BZIP domain-containing protein</fullName>
    </recommendedName>
</protein>
<dbReference type="InterPro" id="IPR021833">
    <property type="entry name" value="DUF3425"/>
</dbReference>
<organism evidence="2 3">
    <name type="scientific">Rhypophila decipiens</name>
    <dbReference type="NCBI Taxonomy" id="261697"/>
    <lineage>
        <taxon>Eukaryota</taxon>
        <taxon>Fungi</taxon>
        <taxon>Dikarya</taxon>
        <taxon>Ascomycota</taxon>
        <taxon>Pezizomycotina</taxon>
        <taxon>Sordariomycetes</taxon>
        <taxon>Sordariomycetidae</taxon>
        <taxon>Sordariales</taxon>
        <taxon>Naviculisporaceae</taxon>
        <taxon>Rhypophila</taxon>
    </lineage>
</organism>
<evidence type="ECO:0000256" key="1">
    <source>
        <dbReference type="SAM" id="MobiDB-lite"/>
    </source>
</evidence>
<dbReference type="PANTHER" id="PTHR38116:SF9">
    <property type="entry name" value="BZIP DOMAIN-CONTAINING PROTEIN"/>
    <property type="match status" value="1"/>
</dbReference>
<dbReference type="Pfam" id="PF11905">
    <property type="entry name" value="DUF3425"/>
    <property type="match status" value="1"/>
</dbReference>
<proteinExistence type="predicted"/>
<evidence type="ECO:0008006" key="4">
    <source>
        <dbReference type="Google" id="ProtNLM"/>
    </source>
</evidence>
<reference evidence="2" key="1">
    <citation type="journal article" date="2023" name="Mol. Phylogenet. Evol.">
        <title>Genome-scale phylogeny and comparative genomics of the fungal order Sordariales.</title>
        <authorList>
            <person name="Hensen N."/>
            <person name="Bonometti L."/>
            <person name="Westerberg I."/>
            <person name="Brannstrom I.O."/>
            <person name="Guillou S."/>
            <person name="Cros-Aarteil S."/>
            <person name="Calhoun S."/>
            <person name="Haridas S."/>
            <person name="Kuo A."/>
            <person name="Mondo S."/>
            <person name="Pangilinan J."/>
            <person name="Riley R."/>
            <person name="LaButti K."/>
            <person name="Andreopoulos B."/>
            <person name="Lipzen A."/>
            <person name="Chen C."/>
            <person name="Yan M."/>
            <person name="Daum C."/>
            <person name="Ng V."/>
            <person name="Clum A."/>
            <person name="Steindorff A."/>
            <person name="Ohm R.A."/>
            <person name="Martin F."/>
            <person name="Silar P."/>
            <person name="Natvig D.O."/>
            <person name="Lalanne C."/>
            <person name="Gautier V."/>
            <person name="Ament-Velasquez S.L."/>
            <person name="Kruys A."/>
            <person name="Hutchinson M.I."/>
            <person name="Powell A.J."/>
            <person name="Barry K."/>
            <person name="Miller A.N."/>
            <person name="Grigoriev I.V."/>
            <person name="Debuchy R."/>
            <person name="Gladieux P."/>
            <person name="Hiltunen Thoren M."/>
            <person name="Johannesson H."/>
        </authorList>
    </citation>
    <scope>NUCLEOTIDE SEQUENCE</scope>
    <source>
        <strain evidence="2">PSN293</strain>
    </source>
</reference>
<dbReference type="CDD" id="cd14688">
    <property type="entry name" value="bZIP_YAP"/>
    <property type="match status" value="1"/>
</dbReference>
<dbReference type="Proteomes" id="UP001301769">
    <property type="component" value="Unassembled WGS sequence"/>
</dbReference>
<gene>
    <name evidence="2" type="ORF">QBC37DRAFT_116267</name>
</gene>
<dbReference type="AlphaFoldDB" id="A0AAN6XTR9"/>
<evidence type="ECO:0000313" key="2">
    <source>
        <dbReference type="EMBL" id="KAK4206748.1"/>
    </source>
</evidence>
<feature type="compositionally biased region" description="Polar residues" evidence="1">
    <location>
        <begin position="79"/>
        <end position="92"/>
    </location>
</feature>
<reference evidence="2" key="2">
    <citation type="submission" date="2023-05" db="EMBL/GenBank/DDBJ databases">
        <authorList>
            <consortium name="Lawrence Berkeley National Laboratory"/>
            <person name="Steindorff A."/>
            <person name="Hensen N."/>
            <person name="Bonometti L."/>
            <person name="Westerberg I."/>
            <person name="Brannstrom I.O."/>
            <person name="Guillou S."/>
            <person name="Cros-Aarteil S."/>
            <person name="Calhoun S."/>
            <person name="Haridas S."/>
            <person name="Kuo A."/>
            <person name="Mondo S."/>
            <person name="Pangilinan J."/>
            <person name="Riley R."/>
            <person name="Labutti K."/>
            <person name="Andreopoulos B."/>
            <person name="Lipzen A."/>
            <person name="Chen C."/>
            <person name="Yanf M."/>
            <person name="Daum C."/>
            <person name="Ng V."/>
            <person name="Clum A."/>
            <person name="Ohm R."/>
            <person name="Martin F."/>
            <person name="Silar P."/>
            <person name="Natvig D."/>
            <person name="Lalanne C."/>
            <person name="Gautier V."/>
            <person name="Ament-Velasquez S.L."/>
            <person name="Kruys A."/>
            <person name="Hutchinson M.I."/>
            <person name="Powell A.J."/>
            <person name="Barry K."/>
            <person name="Miller A.N."/>
            <person name="Grigoriev I.V."/>
            <person name="Debuchy R."/>
            <person name="Gladieux P."/>
            <person name="Thoren M.H."/>
            <person name="Johannesson H."/>
        </authorList>
    </citation>
    <scope>NUCLEOTIDE SEQUENCE</scope>
    <source>
        <strain evidence="2">PSN293</strain>
    </source>
</reference>